<feature type="signal peptide" evidence="2">
    <location>
        <begin position="1"/>
        <end position="22"/>
    </location>
</feature>
<protein>
    <recommendedName>
        <fullName evidence="5">DUF5050 domain-containing protein</fullName>
    </recommendedName>
</protein>
<sequence length="339" mass="36390">MRAWRVRTIVFCCALGLTVQSAARSAAGPSGRLAVTTVDRGAMWVAVVNADGSGFRRLTAGPGHSVTPVWSPDGRRLAYTHIEGNESQIYLINADGTGRRRLTGSPGAALLPAWSPDGNRIAFVRRLRSASQIVVANVDRPGETPLTPEGGNTAPAWSPDGRLIAYVARGEEHPDLYVMSADGTDQRRLTRDGVLLRPGIVQPAWLPGSLAIAFVERIGRFEQQISTINTDGTGYRRFATGYAPAWSPDGRKVGFVVARHSDAQIYVANADGTAPLKLTPSSVNLLPTWSPDGTQLAFLASRNGDLALWVMRADGSNQRRLAVAAGDLSQLPVFSWQPK</sequence>
<dbReference type="Gene3D" id="2.120.10.30">
    <property type="entry name" value="TolB, C-terminal domain"/>
    <property type="match status" value="2"/>
</dbReference>
<dbReference type="AlphaFoldDB" id="A0A537IZF4"/>
<evidence type="ECO:0000313" key="4">
    <source>
        <dbReference type="Proteomes" id="UP000318834"/>
    </source>
</evidence>
<keyword evidence="2" id="KW-0732">Signal</keyword>
<proteinExistence type="inferred from homology"/>
<dbReference type="SUPFAM" id="SSF82171">
    <property type="entry name" value="DPP6 N-terminal domain-like"/>
    <property type="match status" value="1"/>
</dbReference>
<evidence type="ECO:0000256" key="2">
    <source>
        <dbReference type="SAM" id="SignalP"/>
    </source>
</evidence>
<dbReference type="InterPro" id="IPR015943">
    <property type="entry name" value="WD40/YVTN_repeat-like_dom_sf"/>
</dbReference>
<dbReference type="EMBL" id="VBAP01000015">
    <property type="protein sequence ID" value="TMI76647.1"/>
    <property type="molecule type" value="Genomic_DNA"/>
</dbReference>
<comment type="caution">
    <text evidence="3">The sequence shown here is derived from an EMBL/GenBank/DDBJ whole genome shotgun (WGS) entry which is preliminary data.</text>
</comment>
<comment type="similarity">
    <text evidence="1">Belongs to the TolB family.</text>
</comment>
<gene>
    <name evidence="3" type="ORF">E6H05_03090</name>
</gene>
<organism evidence="3 4">
    <name type="scientific">Candidatus Segetimicrobium genomatis</name>
    <dbReference type="NCBI Taxonomy" id="2569760"/>
    <lineage>
        <taxon>Bacteria</taxon>
        <taxon>Bacillati</taxon>
        <taxon>Candidatus Sysuimicrobiota</taxon>
        <taxon>Candidatus Sysuimicrobiia</taxon>
        <taxon>Candidatus Sysuimicrobiales</taxon>
        <taxon>Candidatus Segetimicrobiaceae</taxon>
        <taxon>Candidatus Segetimicrobium</taxon>
    </lineage>
</organism>
<dbReference type="SUPFAM" id="SSF69304">
    <property type="entry name" value="Tricorn protease N-terminal domain"/>
    <property type="match status" value="1"/>
</dbReference>
<dbReference type="PANTHER" id="PTHR36842">
    <property type="entry name" value="PROTEIN TOLB HOMOLOG"/>
    <property type="match status" value="1"/>
</dbReference>
<evidence type="ECO:0000256" key="1">
    <source>
        <dbReference type="ARBA" id="ARBA00009820"/>
    </source>
</evidence>
<dbReference type="Gene3D" id="2.130.10.10">
    <property type="entry name" value="YVTN repeat-like/Quinoprotein amine dehydrogenase"/>
    <property type="match status" value="1"/>
</dbReference>
<dbReference type="Pfam" id="PF07676">
    <property type="entry name" value="PD40"/>
    <property type="match status" value="5"/>
</dbReference>
<dbReference type="InterPro" id="IPR011659">
    <property type="entry name" value="WD40"/>
</dbReference>
<dbReference type="InterPro" id="IPR011042">
    <property type="entry name" value="6-blade_b-propeller_TolB-like"/>
</dbReference>
<reference evidence="3 4" key="1">
    <citation type="journal article" date="2019" name="Nat. Microbiol.">
        <title>Mediterranean grassland soil C-N compound turnover is dependent on rainfall and depth, and is mediated by genomically divergent microorganisms.</title>
        <authorList>
            <person name="Diamond S."/>
            <person name="Andeer P.F."/>
            <person name="Li Z."/>
            <person name="Crits-Christoph A."/>
            <person name="Burstein D."/>
            <person name="Anantharaman K."/>
            <person name="Lane K.R."/>
            <person name="Thomas B.C."/>
            <person name="Pan C."/>
            <person name="Northen T.R."/>
            <person name="Banfield J.F."/>
        </authorList>
    </citation>
    <scope>NUCLEOTIDE SEQUENCE [LARGE SCALE GENOMIC DNA]</scope>
    <source>
        <strain evidence="3">NP_8</strain>
    </source>
</reference>
<evidence type="ECO:0000313" key="3">
    <source>
        <dbReference type="EMBL" id="TMI76647.1"/>
    </source>
</evidence>
<accession>A0A537IZF4</accession>
<feature type="chain" id="PRO_5021765777" description="DUF5050 domain-containing protein" evidence="2">
    <location>
        <begin position="23"/>
        <end position="339"/>
    </location>
</feature>
<dbReference type="Proteomes" id="UP000318834">
    <property type="component" value="Unassembled WGS sequence"/>
</dbReference>
<evidence type="ECO:0008006" key="5">
    <source>
        <dbReference type="Google" id="ProtNLM"/>
    </source>
</evidence>
<dbReference type="PANTHER" id="PTHR36842:SF1">
    <property type="entry name" value="PROTEIN TOLB"/>
    <property type="match status" value="1"/>
</dbReference>
<name>A0A537IZF4_9BACT</name>